<name>A0A803NGW8_CANSA</name>
<dbReference type="SUPFAM" id="SSF53098">
    <property type="entry name" value="Ribonuclease H-like"/>
    <property type="match status" value="1"/>
</dbReference>
<organism evidence="2 3">
    <name type="scientific">Cannabis sativa</name>
    <name type="common">Hemp</name>
    <name type="synonym">Marijuana</name>
    <dbReference type="NCBI Taxonomy" id="3483"/>
    <lineage>
        <taxon>Eukaryota</taxon>
        <taxon>Viridiplantae</taxon>
        <taxon>Streptophyta</taxon>
        <taxon>Embryophyta</taxon>
        <taxon>Tracheophyta</taxon>
        <taxon>Spermatophyta</taxon>
        <taxon>Magnoliopsida</taxon>
        <taxon>eudicotyledons</taxon>
        <taxon>Gunneridae</taxon>
        <taxon>Pentapetalae</taxon>
        <taxon>rosids</taxon>
        <taxon>fabids</taxon>
        <taxon>Rosales</taxon>
        <taxon>Cannabaceae</taxon>
        <taxon>Cannabis</taxon>
    </lineage>
</organism>
<dbReference type="PANTHER" id="PTHR32448">
    <property type="entry name" value="OS08G0158400 PROTEIN"/>
    <property type="match status" value="1"/>
</dbReference>
<proteinExistence type="predicted"/>
<protein>
    <recommendedName>
        <fullName evidence="1">FAD-binding PCMH-type domain-containing protein</fullName>
    </recommendedName>
</protein>
<dbReference type="AlphaFoldDB" id="A0A803NGW8"/>
<dbReference type="InterPro" id="IPR044730">
    <property type="entry name" value="RNase_H-like_dom_plant"/>
</dbReference>
<dbReference type="InterPro" id="IPR036318">
    <property type="entry name" value="FAD-bd_PCMH-like_sf"/>
</dbReference>
<dbReference type="InterPro" id="IPR006094">
    <property type="entry name" value="Oxid_FAD_bind_N"/>
</dbReference>
<dbReference type="Pfam" id="PF01565">
    <property type="entry name" value="FAD_binding_4"/>
    <property type="match status" value="1"/>
</dbReference>
<dbReference type="InterPro" id="IPR016166">
    <property type="entry name" value="FAD-bd_PCMH"/>
</dbReference>
<dbReference type="EMBL" id="UZAU01000026">
    <property type="status" value="NOT_ANNOTATED_CDS"/>
    <property type="molecule type" value="Genomic_DNA"/>
</dbReference>
<dbReference type="SUPFAM" id="SSF56176">
    <property type="entry name" value="FAD-binding/transporter-associated domain-like"/>
    <property type="match status" value="1"/>
</dbReference>
<dbReference type="Gramene" id="evm.model.01.1402">
    <property type="protein sequence ID" value="cds.evm.model.01.1402"/>
    <property type="gene ID" value="evm.TU.01.1402"/>
</dbReference>
<dbReference type="InterPro" id="IPR012337">
    <property type="entry name" value="RNaseH-like_sf"/>
</dbReference>
<evidence type="ECO:0000313" key="3">
    <source>
        <dbReference type="Proteomes" id="UP000596661"/>
    </source>
</evidence>
<dbReference type="EnsemblPlants" id="evm.model.01.1402">
    <property type="protein sequence ID" value="cds.evm.model.01.1402"/>
    <property type="gene ID" value="evm.TU.01.1402"/>
</dbReference>
<dbReference type="GO" id="GO:0004523">
    <property type="term" value="F:RNA-DNA hybrid ribonuclease activity"/>
    <property type="evidence" value="ECO:0007669"/>
    <property type="project" value="InterPro"/>
</dbReference>
<reference evidence="2" key="1">
    <citation type="submission" date="2018-11" db="EMBL/GenBank/DDBJ databases">
        <authorList>
            <person name="Grassa J C."/>
        </authorList>
    </citation>
    <scope>NUCLEOTIDE SEQUENCE [LARGE SCALE GENOMIC DNA]</scope>
</reference>
<dbReference type="Gene3D" id="3.30.465.10">
    <property type="match status" value="1"/>
</dbReference>
<dbReference type="Proteomes" id="UP000596661">
    <property type="component" value="Chromosome 1"/>
</dbReference>
<accession>A0A803NGW8</accession>
<dbReference type="CDD" id="cd06222">
    <property type="entry name" value="RNase_H_like"/>
    <property type="match status" value="1"/>
</dbReference>
<dbReference type="Pfam" id="PF13966">
    <property type="entry name" value="zf-RVT"/>
    <property type="match status" value="1"/>
</dbReference>
<sequence length="1177" mass="134326">MTKKLNYPFQFFDVWTADPGCEAVVKNAWKNSFFGQASCQVCRRLTETKVALKKWNSNVFGFCDTQLKRLYDKLSVLQQQHDEAASDEEVEVQLEILELESRMERIWKQKSRELWVLLGDYNSKFFHVSTMIRRRRNSICAINDVGNGWLFDREGIGAYFNKQFQMLNESQQPVLDSDFDSLFQPLVTDLDNAELCRCPSFEEIRKVVWKVNPLKAPGPDEFSGVFYRKYWDTVGPEVCLMVQDFFIIGKFVEKFNHTFLCLIPKSDNPTSFDQFCPISLCNFGGKRGFVAVKTDMHKAYDPIEWSFLQRVLRANGFNDLFCRMILQCVSSVSYSVLLNGAPLKPFTPKRGVRQGDPLSPYLFILCREVLSKLIVKAENRKQISAIKVGKAAQPISHLFYAGDAIFFCKATAAEARILDQCLETYEEWLGQKVSRRKTGLVFSPKVLGGDKSSIQEILDLHLLDKKERYLGNPFFYSARRRDDLKYIKEKLLNRLEGWKAKQLSFAGRQTLISAVLSSIPCYAMSTMKIPVAICSEMDSLVSRFWWTGSSNNGKRKFKDFNMALLAKLAWQLLDGEQNNKPWVQILKAKYSSVQDFWNVQVKSDDSRVWKGILSTRALCSSGAGILVGEGSVDIWSRLWVPGFSPQDVCNSFSDNVTHAFTSVADLFLPGTHRWNESLIRQCFSSGVAEVILRIRPLVGKNGVVFWRASSNGEFSVKSAYWHAQKFRFHEEKRVWKRLWKLKIHNRQKNLLWRILSGCLPLKSRLGFLQESDKLCVLCHDGNETDTHLFRDCHFARSLWFSSPWGIFTSNLSRLSFEEWFMWLVDTKNESVMLFGACLVEHIRNCRNNFLFKGTVPNLEMSRRSLLRRFQEFSDALSKEQPPGEDPAVGVGLVQGWEAWLRVDASFMDGIAGTNVIHLVEAEENAVVLLQHTLVGSVLEAELLAILSALTWARERDFKTVLVESDSQVAVKTLNSRELPYAWGSFPAFHDCCCLLNTFDKVSVYFIPRVSNSVFDSLARYARIAGVTMSCVFREFIFTPLHDSHVQAAIICSKQLKLYLRVRSGGHDYEGLSYVSQIETPFFLLELANLRKIDVDIKNKAAWIQAGATINKVYYRIYQKTRVHGYLAGLYTTLGIGGHITGGAYGSMMRKFGLGVDNVVDAKIVKAKGILLDRKAMG</sequence>
<dbReference type="InterPro" id="IPR000477">
    <property type="entry name" value="RT_dom"/>
</dbReference>
<dbReference type="GO" id="GO:0003676">
    <property type="term" value="F:nucleic acid binding"/>
    <property type="evidence" value="ECO:0007669"/>
    <property type="project" value="InterPro"/>
</dbReference>
<dbReference type="InterPro" id="IPR002156">
    <property type="entry name" value="RNaseH_domain"/>
</dbReference>
<dbReference type="Gene3D" id="3.30.420.10">
    <property type="entry name" value="Ribonuclease H-like superfamily/Ribonuclease H"/>
    <property type="match status" value="1"/>
</dbReference>
<dbReference type="InterPro" id="IPR016169">
    <property type="entry name" value="FAD-bd_PCMH_sub2"/>
</dbReference>
<dbReference type="PROSITE" id="PS51387">
    <property type="entry name" value="FAD_PCMH"/>
    <property type="match status" value="1"/>
</dbReference>
<evidence type="ECO:0000259" key="1">
    <source>
        <dbReference type="PROSITE" id="PS51387"/>
    </source>
</evidence>
<feature type="domain" description="FAD-binding PCMH-type" evidence="1">
    <location>
        <begin position="1028"/>
        <end position="1177"/>
    </location>
</feature>
<dbReference type="Pfam" id="PF13456">
    <property type="entry name" value="RVT_3"/>
    <property type="match status" value="1"/>
</dbReference>
<dbReference type="InterPro" id="IPR036397">
    <property type="entry name" value="RNaseH_sf"/>
</dbReference>
<reference evidence="2" key="2">
    <citation type="submission" date="2021-03" db="UniProtKB">
        <authorList>
            <consortium name="EnsemblPlants"/>
        </authorList>
    </citation>
    <scope>IDENTIFICATION</scope>
</reference>
<keyword evidence="3" id="KW-1185">Reference proteome</keyword>
<dbReference type="InterPro" id="IPR026960">
    <property type="entry name" value="RVT-Znf"/>
</dbReference>
<evidence type="ECO:0000313" key="2">
    <source>
        <dbReference type="EnsemblPlants" id="cds.evm.model.01.1402"/>
    </source>
</evidence>
<dbReference type="Pfam" id="PF00078">
    <property type="entry name" value="RVT_1"/>
    <property type="match status" value="1"/>
</dbReference>
<dbReference type="GO" id="GO:0071949">
    <property type="term" value="F:FAD binding"/>
    <property type="evidence" value="ECO:0007669"/>
    <property type="project" value="InterPro"/>
</dbReference>